<evidence type="ECO:0000256" key="3">
    <source>
        <dbReference type="ARBA" id="ARBA00022692"/>
    </source>
</evidence>
<feature type="transmembrane region" description="Helical" evidence="6">
    <location>
        <begin position="161"/>
        <end position="179"/>
    </location>
</feature>
<dbReference type="PANTHER" id="PTHR42718:SF9">
    <property type="entry name" value="MAJOR FACILITATOR SUPERFAMILY MULTIDRUG TRANSPORTER MFSC"/>
    <property type="match status" value="1"/>
</dbReference>
<evidence type="ECO:0000256" key="5">
    <source>
        <dbReference type="ARBA" id="ARBA00023136"/>
    </source>
</evidence>
<gene>
    <name evidence="8" type="ORF">FD47_GL001313</name>
</gene>
<feature type="transmembrane region" description="Helical" evidence="6">
    <location>
        <begin position="47"/>
        <end position="63"/>
    </location>
</feature>
<dbReference type="AlphaFoldDB" id="A0A0R1YVV5"/>
<dbReference type="Gene3D" id="1.20.1720.10">
    <property type="entry name" value="Multidrug resistance protein D"/>
    <property type="match status" value="1"/>
</dbReference>
<dbReference type="Proteomes" id="UP000051010">
    <property type="component" value="Unassembled WGS sequence"/>
</dbReference>
<dbReference type="RefSeq" id="WP_054734728.1">
    <property type="nucleotide sequence ID" value="NZ_AZFZ01000029.1"/>
</dbReference>
<feature type="transmembrane region" description="Helical" evidence="6">
    <location>
        <begin position="7"/>
        <end position="27"/>
    </location>
</feature>
<dbReference type="EMBL" id="AZFZ01000029">
    <property type="protein sequence ID" value="KRM43737.1"/>
    <property type="molecule type" value="Genomic_DNA"/>
</dbReference>
<proteinExistence type="predicted"/>
<feature type="transmembrane region" description="Helical" evidence="6">
    <location>
        <begin position="100"/>
        <end position="120"/>
    </location>
</feature>
<name>A0A0R1YVV5_9LACO</name>
<dbReference type="PANTHER" id="PTHR42718">
    <property type="entry name" value="MAJOR FACILITATOR SUPERFAMILY MULTIDRUG TRANSPORTER MFSC"/>
    <property type="match status" value="1"/>
</dbReference>
<evidence type="ECO:0000256" key="1">
    <source>
        <dbReference type="ARBA" id="ARBA00004651"/>
    </source>
</evidence>
<dbReference type="SUPFAM" id="SSF103473">
    <property type="entry name" value="MFS general substrate transporter"/>
    <property type="match status" value="1"/>
</dbReference>
<evidence type="ECO:0000256" key="4">
    <source>
        <dbReference type="ARBA" id="ARBA00022989"/>
    </source>
</evidence>
<evidence type="ECO:0000313" key="9">
    <source>
        <dbReference type="Proteomes" id="UP000051010"/>
    </source>
</evidence>
<reference evidence="8 9" key="1">
    <citation type="journal article" date="2015" name="Genome Announc.">
        <title>Expanding the biotechnology potential of lactobacilli through comparative genomics of 213 strains and associated genera.</title>
        <authorList>
            <person name="Sun Z."/>
            <person name="Harris H.M."/>
            <person name="McCann A."/>
            <person name="Guo C."/>
            <person name="Argimon S."/>
            <person name="Zhang W."/>
            <person name="Yang X."/>
            <person name="Jeffery I.B."/>
            <person name="Cooney J.C."/>
            <person name="Kagawa T.F."/>
            <person name="Liu W."/>
            <person name="Song Y."/>
            <person name="Salvetti E."/>
            <person name="Wrobel A."/>
            <person name="Rasinkangas P."/>
            <person name="Parkhill J."/>
            <person name="Rea M.C."/>
            <person name="O'Sullivan O."/>
            <person name="Ritari J."/>
            <person name="Douillard F.P."/>
            <person name="Paul Ross R."/>
            <person name="Yang R."/>
            <person name="Briner A.E."/>
            <person name="Felis G.E."/>
            <person name="de Vos W.M."/>
            <person name="Barrangou R."/>
            <person name="Klaenhammer T.R."/>
            <person name="Caufield P.W."/>
            <person name="Cui Y."/>
            <person name="Zhang H."/>
            <person name="O'Toole P.W."/>
        </authorList>
    </citation>
    <scope>NUCLEOTIDE SEQUENCE [LARGE SCALE GENOMIC DNA]</scope>
    <source>
        <strain evidence="8 9">DSM 18390</strain>
    </source>
</reference>
<accession>A0A0R1YVV5</accession>
<feature type="transmembrane region" description="Helical" evidence="6">
    <location>
        <begin position="329"/>
        <end position="347"/>
    </location>
</feature>
<keyword evidence="3 6" id="KW-0812">Transmembrane</keyword>
<keyword evidence="5 6" id="KW-0472">Membrane</keyword>
<protein>
    <submittedName>
        <fullName evidence="8">Transporter, major facilitator family protein</fullName>
    </submittedName>
</protein>
<feature type="transmembrane region" description="Helical" evidence="6">
    <location>
        <begin position="75"/>
        <end position="94"/>
    </location>
</feature>
<keyword evidence="2" id="KW-0813">Transport</keyword>
<dbReference type="PATRIC" id="fig|1423786.4.peg.1410"/>
<sequence length="468" mass="51255">MKQPNQWILLMSTSIVSFMSTIDASIVNIAVPKMSRDLHILNNQAEWVVSVYLVTICVLLILFGRLSDQIGRVRLFQIGTLIFVTGSLFCGLSVNLPTILASRMLQALGASMTMATNFGIITDIFPPSRHGLALGVNSSFVQVGNIAGPGIGGLILNVLNWHYIFFINVPIGIVAYFLGHHFFPRAKRHAGRPAIDVPGYLTYAAMIISFFLMIFWGQVIGFGHWKILCLAGLTLALIIAFVLIERRQSKPLIDLRIFHNLGFSFGIISAMLVYMCGYFNNVIMPFYLQDRLQLSAGITGLILMAVPIVNVFSAPVGGTISDHIGAEKISFFALFIFLVPEIIFILVTPQWSLLWLVIGLAFFGCANGAFQNNPMIMGNAGKEFQGIAGSIAALGRNLGMSIGLALATTLLYHGISLRAGYRMTTFPDAHPDWFVWGMHYAYAFALGLIVVAIGILGVVLRRKASRTS</sequence>
<evidence type="ECO:0000259" key="7">
    <source>
        <dbReference type="PROSITE" id="PS50850"/>
    </source>
</evidence>
<dbReference type="GO" id="GO:0005886">
    <property type="term" value="C:plasma membrane"/>
    <property type="evidence" value="ECO:0007669"/>
    <property type="project" value="UniProtKB-SubCell"/>
</dbReference>
<feature type="domain" description="Major facilitator superfamily (MFS) profile" evidence="7">
    <location>
        <begin position="9"/>
        <end position="466"/>
    </location>
</feature>
<dbReference type="GO" id="GO:0022857">
    <property type="term" value="F:transmembrane transporter activity"/>
    <property type="evidence" value="ECO:0007669"/>
    <property type="project" value="InterPro"/>
</dbReference>
<feature type="transmembrane region" description="Helical" evidence="6">
    <location>
        <begin position="294"/>
        <end position="317"/>
    </location>
</feature>
<feature type="transmembrane region" description="Helical" evidence="6">
    <location>
        <begin position="200"/>
        <end position="219"/>
    </location>
</feature>
<keyword evidence="4 6" id="KW-1133">Transmembrane helix</keyword>
<evidence type="ECO:0000313" key="8">
    <source>
        <dbReference type="EMBL" id="KRM43737.1"/>
    </source>
</evidence>
<feature type="transmembrane region" description="Helical" evidence="6">
    <location>
        <begin position="353"/>
        <end position="370"/>
    </location>
</feature>
<comment type="subcellular location">
    <subcellularLocation>
        <location evidence="1">Cell membrane</location>
        <topology evidence="1">Multi-pass membrane protein</topology>
    </subcellularLocation>
</comment>
<organism evidence="8 9">
    <name type="scientific">Lentilactobacillus parafarraginis DSM 18390 = JCM 14109</name>
    <dbReference type="NCBI Taxonomy" id="1423786"/>
    <lineage>
        <taxon>Bacteria</taxon>
        <taxon>Bacillati</taxon>
        <taxon>Bacillota</taxon>
        <taxon>Bacilli</taxon>
        <taxon>Lactobacillales</taxon>
        <taxon>Lactobacillaceae</taxon>
        <taxon>Lentilactobacillus</taxon>
    </lineage>
</organism>
<dbReference type="Gene3D" id="1.20.1250.20">
    <property type="entry name" value="MFS general substrate transporter like domains"/>
    <property type="match status" value="1"/>
</dbReference>
<feature type="transmembrane region" description="Helical" evidence="6">
    <location>
        <begin position="225"/>
        <end position="244"/>
    </location>
</feature>
<dbReference type="InterPro" id="IPR020846">
    <property type="entry name" value="MFS_dom"/>
</dbReference>
<comment type="caution">
    <text evidence="8">The sequence shown here is derived from an EMBL/GenBank/DDBJ whole genome shotgun (WGS) entry which is preliminary data.</text>
</comment>
<dbReference type="CDD" id="cd17321">
    <property type="entry name" value="MFS_MMR_MDR_like"/>
    <property type="match status" value="1"/>
</dbReference>
<dbReference type="PROSITE" id="PS50850">
    <property type="entry name" value="MFS"/>
    <property type="match status" value="1"/>
</dbReference>
<evidence type="ECO:0000256" key="2">
    <source>
        <dbReference type="ARBA" id="ARBA00022448"/>
    </source>
</evidence>
<feature type="transmembrane region" description="Helical" evidence="6">
    <location>
        <begin position="433"/>
        <end position="460"/>
    </location>
</feature>
<feature type="transmembrane region" description="Helical" evidence="6">
    <location>
        <begin position="265"/>
        <end position="288"/>
    </location>
</feature>
<feature type="transmembrane region" description="Helical" evidence="6">
    <location>
        <begin position="132"/>
        <end position="155"/>
    </location>
</feature>
<feature type="transmembrane region" description="Helical" evidence="6">
    <location>
        <begin position="391"/>
        <end position="413"/>
    </location>
</feature>
<dbReference type="Pfam" id="PF07690">
    <property type="entry name" value="MFS_1"/>
    <property type="match status" value="1"/>
</dbReference>
<evidence type="ECO:0000256" key="6">
    <source>
        <dbReference type="SAM" id="Phobius"/>
    </source>
</evidence>
<dbReference type="InterPro" id="IPR036259">
    <property type="entry name" value="MFS_trans_sf"/>
</dbReference>
<dbReference type="InterPro" id="IPR011701">
    <property type="entry name" value="MFS"/>
</dbReference>
<dbReference type="PRINTS" id="PR01036">
    <property type="entry name" value="TCRTETB"/>
</dbReference>